<keyword evidence="1" id="KW-0472">Membrane</keyword>
<sequence length="155" mass="17023">MRKLLELLAIAALAALFYFTWTALYGPNHLSGQIPTHFNGAGEPTSYGPASTLWLLPIIGAALYTLITVVSLFPSSFNFPVRVTAQNRNRLHRIAVRMVVSIKAEVLLLFAVLQYAIIQSVRTQTNSLPILLMPIALGVIFLTLALHLVALRRSA</sequence>
<evidence type="ECO:0000313" key="3">
    <source>
        <dbReference type="EMBL" id="MFC5864304.1"/>
    </source>
</evidence>
<dbReference type="EMBL" id="JBHSPH010000009">
    <property type="protein sequence ID" value="MFC5864304.1"/>
    <property type="molecule type" value="Genomic_DNA"/>
</dbReference>
<organism evidence="3 4">
    <name type="scientific">Acidicapsa dinghuensis</name>
    <dbReference type="NCBI Taxonomy" id="2218256"/>
    <lineage>
        <taxon>Bacteria</taxon>
        <taxon>Pseudomonadati</taxon>
        <taxon>Acidobacteriota</taxon>
        <taxon>Terriglobia</taxon>
        <taxon>Terriglobales</taxon>
        <taxon>Acidobacteriaceae</taxon>
        <taxon>Acidicapsa</taxon>
    </lineage>
</organism>
<name>A0ABW1EJ25_9BACT</name>
<dbReference type="Proteomes" id="UP001596091">
    <property type="component" value="Unassembled WGS sequence"/>
</dbReference>
<gene>
    <name evidence="3" type="ORF">ACFPT7_18505</name>
</gene>
<accession>A0ABW1EJ25</accession>
<feature type="transmembrane region" description="Helical" evidence="1">
    <location>
        <begin position="94"/>
        <end position="118"/>
    </location>
</feature>
<reference evidence="4" key="1">
    <citation type="journal article" date="2019" name="Int. J. Syst. Evol. Microbiol.">
        <title>The Global Catalogue of Microorganisms (GCM) 10K type strain sequencing project: providing services to taxonomists for standard genome sequencing and annotation.</title>
        <authorList>
            <consortium name="The Broad Institute Genomics Platform"/>
            <consortium name="The Broad Institute Genome Sequencing Center for Infectious Disease"/>
            <person name="Wu L."/>
            <person name="Ma J."/>
        </authorList>
    </citation>
    <scope>NUCLEOTIDE SEQUENCE [LARGE SCALE GENOMIC DNA]</scope>
    <source>
        <strain evidence="4">JCM 4087</strain>
    </source>
</reference>
<dbReference type="Pfam" id="PF07853">
    <property type="entry name" value="DUF1648"/>
    <property type="match status" value="1"/>
</dbReference>
<protein>
    <submittedName>
        <fullName evidence="3">DUF1648 domain-containing protein</fullName>
    </submittedName>
</protein>
<dbReference type="InterPro" id="IPR012867">
    <property type="entry name" value="DUF1648"/>
</dbReference>
<keyword evidence="1" id="KW-1133">Transmembrane helix</keyword>
<feature type="domain" description="DUF1648" evidence="2">
    <location>
        <begin position="21"/>
        <end position="60"/>
    </location>
</feature>
<proteinExistence type="predicted"/>
<evidence type="ECO:0000259" key="2">
    <source>
        <dbReference type="Pfam" id="PF07853"/>
    </source>
</evidence>
<evidence type="ECO:0000256" key="1">
    <source>
        <dbReference type="SAM" id="Phobius"/>
    </source>
</evidence>
<keyword evidence="4" id="KW-1185">Reference proteome</keyword>
<feature type="transmembrane region" description="Helical" evidence="1">
    <location>
        <begin position="53"/>
        <end position="73"/>
    </location>
</feature>
<comment type="caution">
    <text evidence="3">The sequence shown here is derived from an EMBL/GenBank/DDBJ whole genome shotgun (WGS) entry which is preliminary data.</text>
</comment>
<feature type="transmembrane region" description="Helical" evidence="1">
    <location>
        <begin position="130"/>
        <end position="151"/>
    </location>
</feature>
<dbReference type="RefSeq" id="WP_263342037.1">
    <property type="nucleotide sequence ID" value="NZ_JAGSYH010000009.1"/>
</dbReference>
<evidence type="ECO:0000313" key="4">
    <source>
        <dbReference type="Proteomes" id="UP001596091"/>
    </source>
</evidence>
<keyword evidence="1" id="KW-0812">Transmembrane</keyword>